<keyword evidence="7" id="KW-1133">Transmembrane helix</keyword>
<dbReference type="InterPro" id="IPR003378">
    <property type="entry name" value="Fringe-like_glycosylTrfase"/>
</dbReference>
<evidence type="ECO:0000256" key="10">
    <source>
        <dbReference type="SAM" id="MobiDB-lite"/>
    </source>
</evidence>
<evidence type="ECO:0000259" key="11">
    <source>
        <dbReference type="Pfam" id="PF02434"/>
    </source>
</evidence>
<evidence type="ECO:0000256" key="2">
    <source>
        <dbReference type="ARBA" id="ARBA00008661"/>
    </source>
</evidence>
<dbReference type="OrthoDB" id="421979at2759"/>
<evidence type="ECO:0000256" key="4">
    <source>
        <dbReference type="ARBA" id="ARBA00022679"/>
    </source>
</evidence>
<keyword evidence="3" id="KW-0328">Glycosyltransferase</keyword>
<sequence>MRSGDLNNTVDNTNCNWSSGKDAHQSEAPLLPMSCNHCLLVAASEPKDSGQTGPGVADDTTRQQGDLGNNIGLQDVVFIIQSQKYSYHADKAHQLRENIRQQAQDIQQEPPTVVVLHEEWKGRGAWTIFPFLPKISQTFGQRAAWVFFCEDDTAVKLLPLLHVLRKYDAKKELFLGRALVDQEATIIHHFAFHQNPGSFSYPDFSAGWALSAPLLNSLAKRWSEESHQGEFTIDLKHEIAMYIYNSGKGVRLTDVPQFCAGPQNDKDKCVTAFPTELPRCGDPVSEEAVFFAVKTCEKYHKDRVPVVKKTWGKQARHITYYSDKEDSTIPTVTTGVPNTERGHCGKAYAIIKQFDTKEDLKKMDWLVIADDDTLLSVPRLLRVLSCYDPSTPIFLGERYGYGLTRGEDSGYAYITGGGGMVFSRAGVRKLLSSSCGCPKDDSPDDMILGMCSEMTGVHLVHSQLFHQARPADYSKGYLSHQPPVSFHKHWNTDPYKVYNKYLLTDREKNKHTEL</sequence>
<feature type="domain" description="Fringe-like glycosyltransferase" evidence="11">
    <location>
        <begin position="140"/>
        <end position="257"/>
    </location>
</feature>
<protein>
    <submittedName>
        <fullName evidence="12">B3GLCT protein</fullName>
    </submittedName>
</protein>
<dbReference type="PANTHER" id="PTHR10811">
    <property type="entry name" value="FRINGE-RELATED"/>
    <property type="match status" value="1"/>
</dbReference>
<keyword evidence="6" id="KW-0735">Signal-anchor</keyword>
<evidence type="ECO:0000256" key="3">
    <source>
        <dbReference type="ARBA" id="ARBA00022676"/>
    </source>
</evidence>
<dbReference type="GO" id="GO:0012505">
    <property type="term" value="C:endomembrane system"/>
    <property type="evidence" value="ECO:0007669"/>
    <property type="project" value="UniProtKB-SubCell"/>
</dbReference>
<proteinExistence type="inferred from homology"/>
<name>A0A8J9YNT9_BRALA</name>
<dbReference type="AlphaFoldDB" id="A0A8J9YNT9"/>
<dbReference type="Gene3D" id="3.90.550.50">
    <property type="match status" value="2"/>
</dbReference>
<comment type="subcellular location">
    <subcellularLocation>
        <location evidence="9">Endomembrane system</location>
        <topology evidence="9">Single-pass membrane protein</topology>
    </subcellularLocation>
    <subcellularLocation>
        <location evidence="1">Membrane</location>
        <topology evidence="1">Single-pass type II membrane protein</topology>
    </subcellularLocation>
</comment>
<organism evidence="12 13">
    <name type="scientific">Branchiostoma lanceolatum</name>
    <name type="common">Common lancelet</name>
    <name type="synonym">Amphioxus lanceolatum</name>
    <dbReference type="NCBI Taxonomy" id="7740"/>
    <lineage>
        <taxon>Eukaryota</taxon>
        <taxon>Metazoa</taxon>
        <taxon>Chordata</taxon>
        <taxon>Cephalochordata</taxon>
        <taxon>Leptocardii</taxon>
        <taxon>Amphioxiformes</taxon>
        <taxon>Branchiostomatidae</taxon>
        <taxon>Branchiostoma</taxon>
    </lineage>
</organism>
<dbReference type="EMBL" id="OV696686">
    <property type="protein sequence ID" value="CAH1232352.1"/>
    <property type="molecule type" value="Genomic_DNA"/>
</dbReference>
<dbReference type="FunFam" id="3.90.550.50:FF:000070">
    <property type="entry name" value="Beta-1,3-glucosyltransferase-like Protein"/>
    <property type="match status" value="1"/>
</dbReference>
<evidence type="ECO:0000256" key="9">
    <source>
        <dbReference type="ARBA" id="ARBA00037847"/>
    </source>
</evidence>
<evidence type="ECO:0000256" key="8">
    <source>
        <dbReference type="ARBA" id="ARBA00023136"/>
    </source>
</evidence>
<feature type="compositionally biased region" description="Polar residues" evidence="10">
    <location>
        <begin position="1"/>
        <end position="19"/>
    </location>
</feature>
<dbReference type="Proteomes" id="UP000838412">
    <property type="component" value="Chromosome 1"/>
</dbReference>
<evidence type="ECO:0000256" key="1">
    <source>
        <dbReference type="ARBA" id="ARBA00004606"/>
    </source>
</evidence>
<keyword evidence="8" id="KW-0472">Membrane</keyword>
<evidence type="ECO:0000256" key="5">
    <source>
        <dbReference type="ARBA" id="ARBA00022692"/>
    </source>
</evidence>
<dbReference type="Pfam" id="PF02434">
    <property type="entry name" value="Fringe"/>
    <property type="match status" value="2"/>
</dbReference>
<accession>A0A8J9YNT9</accession>
<dbReference type="GO" id="GO:0016757">
    <property type="term" value="F:glycosyltransferase activity"/>
    <property type="evidence" value="ECO:0007669"/>
    <property type="project" value="UniProtKB-KW"/>
</dbReference>
<keyword evidence="4" id="KW-0808">Transferase</keyword>
<comment type="similarity">
    <text evidence="2">Belongs to the glycosyltransferase 31 family.</text>
</comment>
<feature type="domain" description="Fringe-like glycosyltransferase" evidence="11">
    <location>
        <begin position="284"/>
        <end position="492"/>
    </location>
</feature>
<evidence type="ECO:0000313" key="13">
    <source>
        <dbReference type="Proteomes" id="UP000838412"/>
    </source>
</evidence>
<keyword evidence="5" id="KW-0812">Transmembrane</keyword>
<dbReference type="FunFam" id="3.90.550.50:FF:000008">
    <property type="entry name" value="Beta-1,3-glucosyltransferase"/>
    <property type="match status" value="1"/>
</dbReference>
<reference evidence="12" key="1">
    <citation type="submission" date="2022-01" db="EMBL/GenBank/DDBJ databases">
        <authorList>
            <person name="Braso-Vives M."/>
        </authorList>
    </citation>
    <scope>NUCLEOTIDE SEQUENCE</scope>
</reference>
<feature type="region of interest" description="Disordered" evidence="10">
    <location>
        <begin position="1"/>
        <end position="23"/>
    </location>
</feature>
<evidence type="ECO:0000256" key="6">
    <source>
        <dbReference type="ARBA" id="ARBA00022968"/>
    </source>
</evidence>
<evidence type="ECO:0000313" key="12">
    <source>
        <dbReference type="EMBL" id="CAH1232352.1"/>
    </source>
</evidence>
<gene>
    <name evidence="12" type="primary">B3GLCT</name>
    <name evidence="12" type="ORF">BLAG_LOCUS1518</name>
</gene>
<feature type="region of interest" description="Disordered" evidence="10">
    <location>
        <begin position="46"/>
        <end position="65"/>
    </location>
</feature>
<evidence type="ECO:0000256" key="7">
    <source>
        <dbReference type="ARBA" id="ARBA00022989"/>
    </source>
</evidence>
<keyword evidence="13" id="KW-1185">Reference proteome</keyword>
<dbReference type="GO" id="GO:0016020">
    <property type="term" value="C:membrane"/>
    <property type="evidence" value="ECO:0007669"/>
    <property type="project" value="UniProtKB-SubCell"/>
</dbReference>